<dbReference type="CDD" id="cd03214">
    <property type="entry name" value="ABC_Iron-Siderophores_B12_Hemin"/>
    <property type="match status" value="1"/>
</dbReference>
<evidence type="ECO:0000313" key="13">
    <source>
        <dbReference type="Proteomes" id="UP000273119"/>
    </source>
</evidence>
<evidence type="ECO:0000259" key="11">
    <source>
        <dbReference type="PROSITE" id="PS50893"/>
    </source>
</evidence>
<sequence length="288" mass="30372">MAVQDLTLNYGGADIVKRLSLSLPAGQISVIVGANGCGKSTLLRGLSRLLRPAGGSVTLDGADVHRMAPKALARRVALLPQSPITPEALTVRELVAHGRAPYRSALRREGAEDRAAIERALAATQLQGLAESVVADLSGGQRQRAWIAMALAQETDVLLLDEPTTFLDLAHQVDVLQTVWELNARRGTTVIMVLHDLNLAARYAHHLVALREGELVAQGTPQEVVTTSTVRTVFGLETVVVPDPVAGTPMVVPLAGNASPPTSHIPTPQIPSPQPPAPQPPAPQGETP</sequence>
<dbReference type="FunFam" id="3.40.50.300:FF:000134">
    <property type="entry name" value="Iron-enterobactin ABC transporter ATP-binding protein"/>
    <property type="match status" value="1"/>
</dbReference>
<dbReference type="PANTHER" id="PTHR42771">
    <property type="entry name" value="IRON(3+)-HYDROXAMATE IMPORT ATP-BINDING PROTEIN FHUC"/>
    <property type="match status" value="1"/>
</dbReference>
<dbReference type="EMBL" id="QQXL01000005">
    <property type="protein sequence ID" value="RKW70281.1"/>
    <property type="molecule type" value="Genomic_DNA"/>
</dbReference>
<evidence type="ECO:0000256" key="4">
    <source>
        <dbReference type="ARBA" id="ARBA00022496"/>
    </source>
</evidence>
<dbReference type="Pfam" id="PF00005">
    <property type="entry name" value="ABC_tran"/>
    <property type="match status" value="1"/>
</dbReference>
<keyword evidence="8" id="KW-0406">Ion transport</keyword>
<keyword evidence="7" id="KW-0408">Iron</keyword>
<evidence type="ECO:0000256" key="8">
    <source>
        <dbReference type="ARBA" id="ARBA00023065"/>
    </source>
</evidence>
<dbReference type="PROSITE" id="PS50893">
    <property type="entry name" value="ABC_TRANSPORTER_2"/>
    <property type="match status" value="1"/>
</dbReference>
<keyword evidence="9" id="KW-0472">Membrane</keyword>
<dbReference type="Proteomes" id="UP000273119">
    <property type="component" value="Unassembled WGS sequence"/>
</dbReference>
<evidence type="ECO:0000256" key="5">
    <source>
        <dbReference type="ARBA" id="ARBA00022741"/>
    </source>
</evidence>
<accession>A0A496PIG9</accession>
<dbReference type="InterPro" id="IPR051535">
    <property type="entry name" value="Siderophore_ABC-ATPase"/>
</dbReference>
<dbReference type="GO" id="GO:0016887">
    <property type="term" value="F:ATP hydrolysis activity"/>
    <property type="evidence" value="ECO:0007669"/>
    <property type="project" value="InterPro"/>
</dbReference>
<feature type="compositionally biased region" description="Pro residues" evidence="10">
    <location>
        <begin position="268"/>
        <end position="288"/>
    </location>
</feature>
<dbReference type="InterPro" id="IPR017871">
    <property type="entry name" value="ABC_transporter-like_CS"/>
</dbReference>
<dbReference type="PROSITE" id="PS00211">
    <property type="entry name" value="ABC_TRANSPORTER_1"/>
    <property type="match status" value="1"/>
</dbReference>
<protein>
    <submittedName>
        <fullName evidence="12">ABC transporter ATP-binding protein</fullName>
    </submittedName>
</protein>
<evidence type="ECO:0000256" key="9">
    <source>
        <dbReference type="ARBA" id="ARBA00023136"/>
    </source>
</evidence>
<comment type="subcellular location">
    <subcellularLocation>
        <location evidence="1">Cell membrane</location>
        <topology evidence="1">Peripheral membrane protein</topology>
    </subcellularLocation>
</comment>
<evidence type="ECO:0000256" key="10">
    <source>
        <dbReference type="SAM" id="MobiDB-lite"/>
    </source>
</evidence>
<keyword evidence="6 12" id="KW-0067">ATP-binding</keyword>
<dbReference type="PANTHER" id="PTHR42771:SF2">
    <property type="entry name" value="IRON(3+)-HYDROXAMATE IMPORT ATP-BINDING PROTEIN FHUC"/>
    <property type="match status" value="1"/>
</dbReference>
<dbReference type="GO" id="GO:0005524">
    <property type="term" value="F:ATP binding"/>
    <property type="evidence" value="ECO:0007669"/>
    <property type="project" value="UniProtKB-KW"/>
</dbReference>
<evidence type="ECO:0000256" key="7">
    <source>
        <dbReference type="ARBA" id="ARBA00023004"/>
    </source>
</evidence>
<dbReference type="SUPFAM" id="SSF52540">
    <property type="entry name" value="P-loop containing nucleoside triphosphate hydrolases"/>
    <property type="match status" value="1"/>
</dbReference>
<dbReference type="GO" id="GO:0005886">
    <property type="term" value="C:plasma membrane"/>
    <property type="evidence" value="ECO:0007669"/>
    <property type="project" value="UniProtKB-SubCell"/>
</dbReference>
<evidence type="ECO:0000256" key="6">
    <source>
        <dbReference type="ARBA" id="ARBA00022840"/>
    </source>
</evidence>
<evidence type="ECO:0000256" key="3">
    <source>
        <dbReference type="ARBA" id="ARBA00022475"/>
    </source>
</evidence>
<feature type="region of interest" description="Disordered" evidence="10">
    <location>
        <begin position="253"/>
        <end position="288"/>
    </location>
</feature>
<reference evidence="12 13" key="1">
    <citation type="submission" date="2018-07" db="EMBL/GenBank/DDBJ databases">
        <title>Arthrobacter sp. nov., isolated from raw cow's milk with high bacterial count.</title>
        <authorList>
            <person name="Hahne J."/>
            <person name="Isele D."/>
            <person name="Lipski A."/>
        </authorList>
    </citation>
    <scope>NUCLEOTIDE SEQUENCE [LARGE SCALE GENOMIC DNA]</scope>
    <source>
        <strain evidence="12 13">JZ R-183</strain>
    </source>
</reference>
<keyword evidence="5" id="KW-0547">Nucleotide-binding</keyword>
<dbReference type="GO" id="GO:0006826">
    <property type="term" value="P:iron ion transport"/>
    <property type="evidence" value="ECO:0007669"/>
    <property type="project" value="UniProtKB-KW"/>
</dbReference>
<evidence type="ECO:0000313" key="12">
    <source>
        <dbReference type="EMBL" id="RKW70281.1"/>
    </source>
</evidence>
<evidence type="ECO:0000256" key="1">
    <source>
        <dbReference type="ARBA" id="ARBA00004202"/>
    </source>
</evidence>
<dbReference type="AlphaFoldDB" id="A0A496PIG9"/>
<name>A0A496PIG9_9MICC</name>
<dbReference type="Gene3D" id="3.40.50.300">
    <property type="entry name" value="P-loop containing nucleotide triphosphate hydrolases"/>
    <property type="match status" value="1"/>
</dbReference>
<keyword evidence="13" id="KW-1185">Reference proteome</keyword>
<comment type="caution">
    <text evidence="12">The sequence shown here is derived from an EMBL/GenBank/DDBJ whole genome shotgun (WGS) entry which is preliminary data.</text>
</comment>
<gene>
    <name evidence="12" type="ORF">DWQ67_09525</name>
</gene>
<proteinExistence type="predicted"/>
<feature type="domain" description="ABC transporter" evidence="11">
    <location>
        <begin position="1"/>
        <end position="237"/>
    </location>
</feature>
<dbReference type="SMART" id="SM00382">
    <property type="entry name" value="AAA"/>
    <property type="match status" value="1"/>
</dbReference>
<keyword evidence="2" id="KW-0813">Transport</keyword>
<keyword evidence="3" id="KW-1003">Cell membrane</keyword>
<dbReference type="InterPro" id="IPR003593">
    <property type="entry name" value="AAA+_ATPase"/>
</dbReference>
<keyword evidence="4" id="KW-0410">Iron transport</keyword>
<dbReference type="InterPro" id="IPR027417">
    <property type="entry name" value="P-loop_NTPase"/>
</dbReference>
<evidence type="ECO:0000256" key="2">
    <source>
        <dbReference type="ARBA" id="ARBA00022448"/>
    </source>
</evidence>
<organism evidence="12 13">
    <name type="scientific">Galactobacter caseinivorans</name>
    <dbReference type="NCBI Taxonomy" id="2676123"/>
    <lineage>
        <taxon>Bacteria</taxon>
        <taxon>Bacillati</taxon>
        <taxon>Actinomycetota</taxon>
        <taxon>Actinomycetes</taxon>
        <taxon>Micrococcales</taxon>
        <taxon>Micrococcaceae</taxon>
        <taxon>Galactobacter</taxon>
    </lineage>
</organism>
<dbReference type="InterPro" id="IPR003439">
    <property type="entry name" value="ABC_transporter-like_ATP-bd"/>
</dbReference>